<dbReference type="PANTHER" id="PTHR34396:SF26">
    <property type="entry name" value="OS03G0264950 PROTEIN"/>
    <property type="match status" value="1"/>
</dbReference>
<dbReference type="Pfam" id="PF02892">
    <property type="entry name" value="zf-BED"/>
    <property type="match status" value="1"/>
</dbReference>
<dbReference type="EMBL" id="CM029040">
    <property type="protein sequence ID" value="KAG2635319.1"/>
    <property type="molecule type" value="Genomic_DNA"/>
</dbReference>
<accession>A0A8T0VV26</accession>
<keyword evidence="7" id="KW-1185">Reference proteome</keyword>
<sequence>SKVWQYFEPNLVAVDDNLKAVCKYCGLHLSTKSGTSSLRTHISEYCPAIDDSSRKEFISTMKKQPTENFVFDPQLSRERMIEYIVHAEIPFNKFENPYFERWIKTVNPNYDVVKRQTIRNDSLKKYEKMKMDLQIELGNLNSRV</sequence>
<dbReference type="GO" id="GO:0006357">
    <property type="term" value="P:regulation of transcription by RNA polymerase II"/>
    <property type="evidence" value="ECO:0007669"/>
    <property type="project" value="TreeGrafter"/>
</dbReference>
<dbReference type="PANTHER" id="PTHR34396">
    <property type="entry name" value="OS03G0264950 PROTEIN-RELATED"/>
    <property type="match status" value="1"/>
</dbReference>
<keyword evidence="3" id="KW-0862">Zinc</keyword>
<feature type="non-terminal residue" evidence="6">
    <location>
        <position position="1"/>
    </location>
</feature>
<protein>
    <recommendedName>
        <fullName evidence="5">BED-type domain-containing protein</fullName>
    </recommendedName>
</protein>
<gene>
    <name evidence="6" type="ORF">PVAP13_2NG343500</name>
</gene>
<evidence type="ECO:0000256" key="4">
    <source>
        <dbReference type="PROSITE-ProRule" id="PRU00027"/>
    </source>
</evidence>
<dbReference type="SUPFAM" id="SSF57667">
    <property type="entry name" value="beta-beta-alpha zinc fingers"/>
    <property type="match status" value="1"/>
</dbReference>
<comment type="caution">
    <text evidence="6">The sequence shown here is derived from an EMBL/GenBank/DDBJ whole genome shotgun (WGS) entry which is preliminary data.</text>
</comment>
<dbReference type="Proteomes" id="UP000823388">
    <property type="component" value="Chromosome 2N"/>
</dbReference>
<reference evidence="6" key="1">
    <citation type="submission" date="2020-05" db="EMBL/GenBank/DDBJ databases">
        <title>WGS assembly of Panicum virgatum.</title>
        <authorList>
            <person name="Lovell J.T."/>
            <person name="Jenkins J."/>
            <person name="Shu S."/>
            <person name="Juenger T.E."/>
            <person name="Schmutz J."/>
        </authorList>
    </citation>
    <scope>NUCLEOTIDE SEQUENCE</scope>
    <source>
        <strain evidence="6">AP13</strain>
    </source>
</reference>
<organism evidence="6 7">
    <name type="scientific">Panicum virgatum</name>
    <name type="common">Blackwell switchgrass</name>
    <dbReference type="NCBI Taxonomy" id="38727"/>
    <lineage>
        <taxon>Eukaryota</taxon>
        <taxon>Viridiplantae</taxon>
        <taxon>Streptophyta</taxon>
        <taxon>Embryophyta</taxon>
        <taxon>Tracheophyta</taxon>
        <taxon>Spermatophyta</taxon>
        <taxon>Magnoliopsida</taxon>
        <taxon>Liliopsida</taxon>
        <taxon>Poales</taxon>
        <taxon>Poaceae</taxon>
        <taxon>PACMAD clade</taxon>
        <taxon>Panicoideae</taxon>
        <taxon>Panicodae</taxon>
        <taxon>Paniceae</taxon>
        <taxon>Panicinae</taxon>
        <taxon>Panicum</taxon>
        <taxon>Panicum sect. Hiantes</taxon>
    </lineage>
</organism>
<dbReference type="SMART" id="SM00614">
    <property type="entry name" value="ZnF_BED"/>
    <property type="match status" value="1"/>
</dbReference>
<dbReference type="InterPro" id="IPR003656">
    <property type="entry name" value="Znf_BED"/>
</dbReference>
<dbReference type="GO" id="GO:1990837">
    <property type="term" value="F:sequence-specific double-stranded DNA binding"/>
    <property type="evidence" value="ECO:0007669"/>
    <property type="project" value="TreeGrafter"/>
</dbReference>
<evidence type="ECO:0000256" key="1">
    <source>
        <dbReference type="ARBA" id="ARBA00022723"/>
    </source>
</evidence>
<dbReference type="PROSITE" id="PS50808">
    <property type="entry name" value="ZF_BED"/>
    <property type="match status" value="1"/>
</dbReference>
<evidence type="ECO:0000313" key="7">
    <source>
        <dbReference type="Proteomes" id="UP000823388"/>
    </source>
</evidence>
<dbReference type="GO" id="GO:0005634">
    <property type="term" value="C:nucleus"/>
    <property type="evidence" value="ECO:0007669"/>
    <property type="project" value="TreeGrafter"/>
</dbReference>
<feature type="domain" description="BED-type" evidence="5">
    <location>
        <begin position="1"/>
        <end position="53"/>
    </location>
</feature>
<dbReference type="GO" id="GO:0008270">
    <property type="term" value="F:zinc ion binding"/>
    <property type="evidence" value="ECO:0007669"/>
    <property type="project" value="UniProtKB-KW"/>
</dbReference>
<evidence type="ECO:0000256" key="3">
    <source>
        <dbReference type="ARBA" id="ARBA00022833"/>
    </source>
</evidence>
<proteinExistence type="predicted"/>
<evidence type="ECO:0000259" key="5">
    <source>
        <dbReference type="PROSITE" id="PS50808"/>
    </source>
</evidence>
<dbReference type="InterPro" id="IPR036236">
    <property type="entry name" value="Znf_C2H2_sf"/>
</dbReference>
<evidence type="ECO:0000256" key="2">
    <source>
        <dbReference type="ARBA" id="ARBA00022771"/>
    </source>
</evidence>
<keyword evidence="1" id="KW-0479">Metal-binding</keyword>
<name>A0A8T0VV26_PANVG</name>
<dbReference type="InterPro" id="IPR053031">
    <property type="entry name" value="Cuticle_assoc_protein"/>
</dbReference>
<evidence type="ECO:0000313" key="6">
    <source>
        <dbReference type="EMBL" id="KAG2635319.1"/>
    </source>
</evidence>
<keyword evidence="2 4" id="KW-0863">Zinc-finger</keyword>
<dbReference type="AlphaFoldDB" id="A0A8T0VV26"/>